<feature type="transmembrane region" description="Helical" evidence="1">
    <location>
        <begin position="36"/>
        <end position="61"/>
    </location>
</feature>
<keyword evidence="1" id="KW-0812">Transmembrane</keyword>
<feature type="transmembrane region" description="Helical" evidence="1">
    <location>
        <begin position="180"/>
        <end position="201"/>
    </location>
</feature>
<evidence type="ECO:0000256" key="1">
    <source>
        <dbReference type="SAM" id="Phobius"/>
    </source>
</evidence>
<evidence type="ECO:0000313" key="2">
    <source>
        <dbReference type="EMBL" id="QET03873.1"/>
    </source>
</evidence>
<protein>
    <submittedName>
        <fullName evidence="2">Uncharacterized protein</fullName>
    </submittedName>
</protein>
<feature type="transmembrane region" description="Helical" evidence="1">
    <location>
        <begin position="149"/>
        <end position="168"/>
    </location>
</feature>
<dbReference type="Proteomes" id="UP000322822">
    <property type="component" value="Chromosome 1"/>
</dbReference>
<dbReference type="AlphaFoldDB" id="A0A5P2H8N3"/>
<reference evidence="2 3" key="1">
    <citation type="submission" date="2019-09" db="EMBL/GenBank/DDBJ databases">
        <title>FDA dAtabase for Regulatory Grade micrObial Sequences (FDA-ARGOS): Supporting development and validation of Infectious Disease Dx tests.</title>
        <authorList>
            <person name="Sciortino C."/>
            <person name="Tallon L."/>
            <person name="Sadzewicz L."/>
            <person name="Vavikolanu K."/>
            <person name="Mehta A."/>
            <person name="Aluvathingal J."/>
            <person name="Nadendla S."/>
            <person name="Nandy P."/>
            <person name="Geyer C."/>
            <person name="Yan Y."/>
            <person name="Sichtig H."/>
        </authorList>
    </citation>
    <scope>NUCLEOTIDE SEQUENCE [LARGE SCALE GENOMIC DNA]</scope>
    <source>
        <strain evidence="2 3">FDAARGOS_664</strain>
    </source>
</reference>
<organism evidence="2 3">
    <name type="scientific">Cupriavidus pauculus</name>
    <dbReference type="NCBI Taxonomy" id="82633"/>
    <lineage>
        <taxon>Bacteria</taxon>
        <taxon>Pseudomonadati</taxon>
        <taxon>Pseudomonadota</taxon>
        <taxon>Betaproteobacteria</taxon>
        <taxon>Burkholderiales</taxon>
        <taxon>Burkholderiaceae</taxon>
        <taxon>Cupriavidus</taxon>
    </lineage>
</organism>
<gene>
    <name evidence="2" type="ORF">FOB72_15545</name>
</gene>
<name>A0A5P2H8N3_9BURK</name>
<evidence type="ECO:0000313" key="3">
    <source>
        <dbReference type="Proteomes" id="UP000322822"/>
    </source>
</evidence>
<keyword evidence="1" id="KW-1133">Transmembrane helix</keyword>
<accession>A0A5P2H8N3</accession>
<sequence>MYARLPPTYELIEALRATDVATPAATGSPAVSVARVLWAAFIAAVVPTVITGSALAYWHLLLRQTPPVWLPEAFHAALAASAACYLGAWLARIAQRREALWHPLRWMTRRLDSQSTAENALLLQLGRIPPLQLRARQRRVVLQVRMWEGSARTVAVLLALGPAAFVLFDGTAGAPTAASIQQVVAVYGAVLVAGAAFALFAQLQCSGPLRRLAHVLGEAAEINEALGRSR</sequence>
<dbReference type="OrthoDB" id="8971131at2"/>
<proteinExistence type="predicted"/>
<dbReference type="EMBL" id="CP044065">
    <property type="protein sequence ID" value="QET03873.1"/>
    <property type="molecule type" value="Genomic_DNA"/>
</dbReference>
<feature type="transmembrane region" description="Helical" evidence="1">
    <location>
        <begin position="73"/>
        <end position="91"/>
    </location>
</feature>
<keyword evidence="1" id="KW-0472">Membrane</keyword>